<name>A0A1V4SHF1_RUMHU</name>
<dbReference type="InterPro" id="IPR010181">
    <property type="entry name" value="CGCAxxGCC_motif"/>
</dbReference>
<evidence type="ECO:0000313" key="2">
    <source>
        <dbReference type="Proteomes" id="UP000191554"/>
    </source>
</evidence>
<dbReference type="EMBL" id="MZGX01000019">
    <property type="protein sequence ID" value="OPX43298.1"/>
    <property type="molecule type" value="Genomic_DNA"/>
</dbReference>
<dbReference type="AlphaFoldDB" id="A0A1V4SHF1"/>
<comment type="caution">
    <text evidence="1">The sequence shown here is derived from an EMBL/GenBank/DDBJ whole genome shotgun (WGS) entry which is preliminary data.</text>
</comment>
<sequence length="116" mass="12684">MSVVKAKNYYTGQGGCQRMNCAQAVINAFKEDFNIDETMVETFKSYGGGKAPDGLCGAYYAVKYILNKQAPGKLEELEKHFLEHAGALECSNIKGLKKLSCVGCVEKSSEFLEKLG</sequence>
<proteinExistence type="predicted"/>
<accession>A0A1V4SHF1</accession>
<evidence type="ECO:0000313" key="1">
    <source>
        <dbReference type="EMBL" id="OPX43298.1"/>
    </source>
</evidence>
<keyword evidence="2" id="KW-1185">Reference proteome</keyword>
<protein>
    <submittedName>
        <fullName evidence="1">Putative redox-active protein</fullName>
    </submittedName>
</protein>
<dbReference type="Proteomes" id="UP000191554">
    <property type="component" value="Unassembled WGS sequence"/>
</dbReference>
<dbReference type="RefSeq" id="WP_080065297.1">
    <property type="nucleotide sequence ID" value="NZ_MZGX01000019.1"/>
</dbReference>
<dbReference type="STRING" id="48256.CLHUN_28460"/>
<gene>
    <name evidence="1" type="ORF">CLHUN_28460</name>
</gene>
<dbReference type="Pfam" id="PF09719">
    <property type="entry name" value="C_GCAxxG_C_C"/>
    <property type="match status" value="1"/>
</dbReference>
<dbReference type="OrthoDB" id="9791535at2"/>
<reference evidence="1 2" key="1">
    <citation type="submission" date="2017-03" db="EMBL/GenBank/DDBJ databases">
        <title>Genome sequence of Clostridium hungatei DSM 14427.</title>
        <authorList>
            <person name="Poehlein A."/>
            <person name="Daniel R."/>
        </authorList>
    </citation>
    <scope>NUCLEOTIDE SEQUENCE [LARGE SCALE GENOMIC DNA]</scope>
    <source>
        <strain evidence="1 2">DSM 14427</strain>
    </source>
</reference>
<organism evidence="1 2">
    <name type="scientific">Ruminiclostridium hungatei</name>
    <name type="common">Clostridium hungatei</name>
    <dbReference type="NCBI Taxonomy" id="48256"/>
    <lineage>
        <taxon>Bacteria</taxon>
        <taxon>Bacillati</taxon>
        <taxon>Bacillota</taxon>
        <taxon>Clostridia</taxon>
        <taxon>Eubacteriales</taxon>
        <taxon>Oscillospiraceae</taxon>
        <taxon>Ruminiclostridium</taxon>
    </lineage>
</organism>